<dbReference type="GO" id="GO:0000338">
    <property type="term" value="P:protein deneddylation"/>
    <property type="evidence" value="ECO:0007669"/>
    <property type="project" value="TreeGrafter"/>
</dbReference>
<dbReference type="Gene3D" id="3.40.395.10">
    <property type="entry name" value="Adenoviral Proteinase, Chain A"/>
    <property type="match status" value="1"/>
</dbReference>
<evidence type="ECO:0000256" key="1">
    <source>
        <dbReference type="ARBA" id="ARBA00005234"/>
    </source>
</evidence>
<evidence type="ECO:0000313" key="7">
    <source>
        <dbReference type="Proteomes" id="UP000011083"/>
    </source>
</evidence>
<dbReference type="PANTHER" id="PTHR46468:SF1">
    <property type="entry name" value="SENTRIN-SPECIFIC PROTEASE 8"/>
    <property type="match status" value="1"/>
</dbReference>
<dbReference type="RefSeq" id="XP_004339539.1">
    <property type="nucleotide sequence ID" value="XM_004339491.1"/>
</dbReference>
<proteinExistence type="inferred from homology"/>
<sequence length="208" mass="22975">MEDKVVVTYGDTTLYESDVALLRPGEWLNDSVISFWFEYLAKERFKDHQDDLLFIDPSAMFMINFSDDMEEVREAMAALELEKRSMILMPINDNASIDHAGGTHWTLLVYTKRDGKFRHYDSFSAQATVCTAAKRTAKVMHAVLGGAGEPLIEAVHTPQQGNGSVGEFLGKLPAGGMPQRIGSNTGAATRAEMKRALDTIITATQQAN</sequence>
<keyword evidence="4" id="KW-0788">Thiol protease</keyword>
<organism evidence="6 7">
    <name type="scientific">Acanthamoeba castellanii (strain ATCC 30010 / Neff)</name>
    <dbReference type="NCBI Taxonomy" id="1257118"/>
    <lineage>
        <taxon>Eukaryota</taxon>
        <taxon>Amoebozoa</taxon>
        <taxon>Discosea</taxon>
        <taxon>Longamoebia</taxon>
        <taxon>Centramoebida</taxon>
        <taxon>Acanthamoebidae</taxon>
        <taxon>Acanthamoeba</taxon>
    </lineage>
</organism>
<dbReference type="InterPro" id="IPR044613">
    <property type="entry name" value="Nep1/2-like"/>
</dbReference>
<dbReference type="GO" id="GO:0006508">
    <property type="term" value="P:proteolysis"/>
    <property type="evidence" value="ECO:0007669"/>
    <property type="project" value="UniProtKB-KW"/>
</dbReference>
<dbReference type="OMA" id="LAKFCPM"/>
<dbReference type="Proteomes" id="UP000011083">
    <property type="component" value="Unassembled WGS sequence"/>
</dbReference>
<dbReference type="GO" id="GO:0019784">
    <property type="term" value="F:deNEDDylase activity"/>
    <property type="evidence" value="ECO:0007669"/>
    <property type="project" value="InterPro"/>
</dbReference>
<dbReference type="AlphaFoldDB" id="L8GZJ7"/>
<dbReference type="GO" id="GO:0008234">
    <property type="term" value="F:cysteine-type peptidase activity"/>
    <property type="evidence" value="ECO:0007669"/>
    <property type="project" value="UniProtKB-KW"/>
</dbReference>
<evidence type="ECO:0000256" key="3">
    <source>
        <dbReference type="ARBA" id="ARBA00022801"/>
    </source>
</evidence>
<gene>
    <name evidence="6" type="ORF">ACA1_062700</name>
</gene>
<name>L8GZJ7_ACACF</name>
<evidence type="ECO:0000313" key="6">
    <source>
        <dbReference type="EMBL" id="ELR17526.1"/>
    </source>
</evidence>
<dbReference type="STRING" id="1257118.L8GZJ7"/>
<dbReference type="PANTHER" id="PTHR46468">
    <property type="entry name" value="SENTRIN-SPECIFIC PROTEASE 8"/>
    <property type="match status" value="1"/>
</dbReference>
<dbReference type="GeneID" id="14918418"/>
<dbReference type="InterPro" id="IPR038765">
    <property type="entry name" value="Papain-like_cys_pep_sf"/>
</dbReference>
<evidence type="ECO:0000256" key="2">
    <source>
        <dbReference type="ARBA" id="ARBA00022670"/>
    </source>
</evidence>
<keyword evidence="2 6" id="KW-0645">Protease</keyword>
<dbReference type="PROSITE" id="PS50600">
    <property type="entry name" value="ULP_PROTEASE"/>
    <property type="match status" value="1"/>
</dbReference>
<evidence type="ECO:0000259" key="5">
    <source>
        <dbReference type="PROSITE" id="PS50600"/>
    </source>
</evidence>
<evidence type="ECO:0000256" key="4">
    <source>
        <dbReference type="ARBA" id="ARBA00022807"/>
    </source>
</evidence>
<comment type="similarity">
    <text evidence="1">Belongs to the peptidase C48 family.</text>
</comment>
<protein>
    <submittedName>
        <fullName evidence="6">Ulp1 protease family, Cterminal catalytic domain containing protein</fullName>
    </submittedName>
</protein>
<feature type="domain" description="Ubiquitin-like protease family profile" evidence="5">
    <location>
        <begin position="12"/>
        <end position="208"/>
    </location>
</feature>
<keyword evidence="7" id="KW-1185">Reference proteome</keyword>
<dbReference type="Pfam" id="PF02902">
    <property type="entry name" value="Peptidase_C48"/>
    <property type="match status" value="1"/>
</dbReference>
<dbReference type="KEGG" id="acan:ACA1_062700"/>
<dbReference type="OrthoDB" id="5065855at2759"/>
<dbReference type="InterPro" id="IPR003653">
    <property type="entry name" value="Peptidase_C48_C"/>
</dbReference>
<accession>L8GZJ7</accession>
<reference evidence="6 7" key="1">
    <citation type="journal article" date="2013" name="Genome Biol.">
        <title>Genome of Acanthamoeba castellanii highlights extensive lateral gene transfer and early evolution of tyrosine kinase signaling.</title>
        <authorList>
            <person name="Clarke M."/>
            <person name="Lohan A.J."/>
            <person name="Liu B."/>
            <person name="Lagkouvardos I."/>
            <person name="Roy S."/>
            <person name="Zafar N."/>
            <person name="Bertelli C."/>
            <person name="Schilde C."/>
            <person name="Kianianmomeni A."/>
            <person name="Burglin T.R."/>
            <person name="Frech C."/>
            <person name="Turcotte B."/>
            <person name="Kopec K.O."/>
            <person name="Synnott J.M."/>
            <person name="Choo C."/>
            <person name="Paponov I."/>
            <person name="Finkler A."/>
            <person name="Soon Heng Tan C."/>
            <person name="Hutchins A.P."/>
            <person name="Weinmeier T."/>
            <person name="Rattei T."/>
            <person name="Chu J.S."/>
            <person name="Gimenez G."/>
            <person name="Irimia M."/>
            <person name="Rigden D.J."/>
            <person name="Fitzpatrick D.A."/>
            <person name="Lorenzo-Morales J."/>
            <person name="Bateman A."/>
            <person name="Chiu C.H."/>
            <person name="Tang P."/>
            <person name="Hegemann P."/>
            <person name="Fromm H."/>
            <person name="Raoult D."/>
            <person name="Greub G."/>
            <person name="Miranda-Saavedra D."/>
            <person name="Chen N."/>
            <person name="Nash P."/>
            <person name="Ginger M.L."/>
            <person name="Horn M."/>
            <person name="Schaap P."/>
            <person name="Caler L."/>
            <person name="Loftus B."/>
        </authorList>
    </citation>
    <scope>NUCLEOTIDE SEQUENCE [LARGE SCALE GENOMIC DNA]</scope>
    <source>
        <strain evidence="6 7">Neff</strain>
    </source>
</reference>
<dbReference type="SUPFAM" id="SSF54001">
    <property type="entry name" value="Cysteine proteinases"/>
    <property type="match status" value="1"/>
</dbReference>
<keyword evidence="3" id="KW-0378">Hydrolase</keyword>
<dbReference type="EMBL" id="KB007974">
    <property type="protein sequence ID" value="ELR17526.1"/>
    <property type="molecule type" value="Genomic_DNA"/>
</dbReference>
<dbReference type="VEuPathDB" id="AmoebaDB:ACA1_062700"/>